<gene>
    <name evidence="1" type="ORF">GOODEAATRI_004702</name>
</gene>
<keyword evidence="2" id="KW-1185">Reference proteome</keyword>
<evidence type="ECO:0000313" key="2">
    <source>
        <dbReference type="Proteomes" id="UP001476798"/>
    </source>
</evidence>
<name>A0ABV0PV93_9TELE</name>
<proteinExistence type="predicted"/>
<sequence length="93" mass="9929">MYSGWSAAGSAAYQGSFSKALSINLENRNNLTLSSTAFQADYSSDLAFTPHSLNHPRPRCLSASCSFMDQQSTFEAVLDAPVTHPDPLSNLGG</sequence>
<protein>
    <submittedName>
        <fullName evidence="1">Uncharacterized protein</fullName>
    </submittedName>
</protein>
<dbReference type="Proteomes" id="UP001476798">
    <property type="component" value="Unassembled WGS sequence"/>
</dbReference>
<comment type="caution">
    <text evidence="1">The sequence shown here is derived from an EMBL/GenBank/DDBJ whole genome shotgun (WGS) entry which is preliminary data.</text>
</comment>
<organism evidence="1 2">
    <name type="scientific">Goodea atripinnis</name>
    <dbReference type="NCBI Taxonomy" id="208336"/>
    <lineage>
        <taxon>Eukaryota</taxon>
        <taxon>Metazoa</taxon>
        <taxon>Chordata</taxon>
        <taxon>Craniata</taxon>
        <taxon>Vertebrata</taxon>
        <taxon>Euteleostomi</taxon>
        <taxon>Actinopterygii</taxon>
        <taxon>Neopterygii</taxon>
        <taxon>Teleostei</taxon>
        <taxon>Neoteleostei</taxon>
        <taxon>Acanthomorphata</taxon>
        <taxon>Ovalentaria</taxon>
        <taxon>Atherinomorphae</taxon>
        <taxon>Cyprinodontiformes</taxon>
        <taxon>Goodeidae</taxon>
        <taxon>Goodea</taxon>
    </lineage>
</organism>
<reference evidence="1 2" key="1">
    <citation type="submission" date="2021-06" db="EMBL/GenBank/DDBJ databases">
        <authorList>
            <person name="Palmer J.M."/>
        </authorList>
    </citation>
    <scope>NUCLEOTIDE SEQUENCE [LARGE SCALE GENOMIC DNA]</scope>
    <source>
        <strain evidence="1 2">GA_2019</strain>
        <tissue evidence="1">Muscle</tissue>
    </source>
</reference>
<accession>A0ABV0PV93</accession>
<dbReference type="EMBL" id="JAHRIO010090162">
    <property type="protein sequence ID" value="MEQ2187436.1"/>
    <property type="molecule type" value="Genomic_DNA"/>
</dbReference>
<evidence type="ECO:0000313" key="1">
    <source>
        <dbReference type="EMBL" id="MEQ2187436.1"/>
    </source>
</evidence>